<evidence type="ECO:0000256" key="1">
    <source>
        <dbReference type="ARBA" id="ARBA00004245"/>
    </source>
</evidence>
<protein>
    <recommendedName>
        <fullName evidence="12">Tropomyosin 3</fullName>
    </recommendedName>
</protein>
<dbReference type="PRINTS" id="PR00194">
    <property type="entry name" value="TROPOMYOSIN"/>
</dbReference>
<dbReference type="GO" id="GO:0003779">
    <property type="term" value="F:actin binding"/>
    <property type="evidence" value="ECO:0007669"/>
    <property type="project" value="UniProtKB-KW"/>
</dbReference>
<dbReference type="GeneTree" id="ENSGT01030000234542"/>
<evidence type="ECO:0000256" key="6">
    <source>
        <dbReference type="ARBA" id="ARBA00023203"/>
    </source>
</evidence>
<keyword evidence="6" id="KW-0009">Actin-binding</keyword>
<keyword evidence="11" id="KW-1185">Reference proteome</keyword>
<reference evidence="10" key="2">
    <citation type="submission" date="2025-09" db="UniProtKB">
        <authorList>
            <consortium name="Ensembl"/>
        </authorList>
    </citation>
    <scope>IDENTIFICATION</scope>
</reference>
<dbReference type="Gene3D" id="1.20.5.370">
    <property type="match status" value="1"/>
</dbReference>
<dbReference type="SUPFAM" id="SSF57997">
    <property type="entry name" value="Tropomyosin"/>
    <property type="match status" value="1"/>
</dbReference>
<dbReference type="Pfam" id="PF00261">
    <property type="entry name" value="Tropomyosin"/>
    <property type="match status" value="1"/>
</dbReference>
<evidence type="ECO:0000256" key="9">
    <source>
        <dbReference type="SAM" id="Coils"/>
    </source>
</evidence>
<dbReference type="PROSITE" id="PS00326">
    <property type="entry name" value="TROPOMYOSIN"/>
    <property type="match status" value="1"/>
</dbReference>
<feature type="coiled-coil region" evidence="9">
    <location>
        <begin position="7"/>
        <end position="209"/>
    </location>
</feature>
<evidence type="ECO:0000256" key="4">
    <source>
        <dbReference type="ARBA" id="ARBA00023054"/>
    </source>
</evidence>
<comment type="similarity">
    <text evidence="2 8">Belongs to the tropomyosin family.</text>
</comment>
<keyword evidence="4 9" id="KW-0175">Coiled coil</keyword>
<dbReference type="GO" id="GO:0005856">
    <property type="term" value="C:cytoskeleton"/>
    <property type="evidence" value="ECO:0007669"/>
    <property type="project" value="UniProtKB-SubCell"/>
</dbReference>
<evidence type="ECO:0000256" key="3">
    <source>
        <dbReference type="ARBA" id="ARBA00022990"/>
    </source>
</evidence>
<dbReference type="InterPro" id="IPR000533">
    <property type="entry name" value="Tropomyosin"/>
</dbReference>
<evidence type="ECO:0000256" key="8">
    <source>
        <dbReference type="RuleBase" id="RU004515"/>
    </source>
</evidence>
<keyword evidence="7" id="KW-0206">Cytoskeleton</keyword>
<evidence type="ECO:0000256" key="7">
    <source>
        <dbReference type="ARBA" id="ARBA00023212"/>
    </source>
</evidence>
<organism evidence="10 11">
    <name type="scientific">Propithecus coquereli</name>
    <name type="common">Coquerel's sifaka</name>
    <name type="synonym">Propithecus verreauxi coquereli</name>
    <dbReference type="NCBI Taxonomy" id="379532"/>
    <lineage>
        <taxon>Eukaryota</taxon>
        <taxon>Metazoa</taxon>
        <taxon>Chordata</taxon>
        <taxon>Craniata</taxon>
        <taxon>Vertebrata</taxon>
        <taxon>Euteleostomi</taxon>
        <taxon>Mammalia</taxon>
        <taxon>Eutheria</taxon>
        <taxon>Euarchontoglires</taxon>
        <taxon>Primates</taxon>
        <taxon>Strepsirrhini</taxon>
        <taxon>Lemuriformes</taxon>
        <taxon>Indriidae</taxon>
        <taxon>Propithecus</taxon>
    </lineage>
</organism>
<evidence type="ECO:0000256" key="5">
    <source>
        <dbReference type="ARBA" id="ARBA00023179"/>
    </source>
</evidence>
<keyword evidence="7" id="KW-0963">Cytoplasm</keyword>
<keyword evidence="3" id="KW-0007">Acetylation</keyword>
<keyword evidence="5" id="KW-0514">Muscle protein</keyword>
<proteinExistence type="inferred from homology"/>
<evidence type="ECO:0000313" key="10">
    <source>
        <dbReference type="Ensembl" id="ENSPCOP00000002805.1"/>
    </source>
</evidence>
<dbReference type="Ensembl" id="ENSPCOT00000009718.1">
    <property type="protein sequence ID" value="ENSPCOP00000002805.1"/>
    <property type="gene ID" value="ENSPCOG00000008545.1"/>
</dbReference>
<dbReference type="FunFam" id="1.20.5.370:FF:000004">
    <property type="entry name" value="tropomyosin alpha-1 chain isoform X1"/>
    <property type="match status" value="1"/>
</dbReference>
<name>A0A2K6EM51_PROCO</name>
<comment type="subcellular location">
    <subcellularLocation>
        <location evidence="1">Cytoplasm</location>
        <location evidence="1">Cytoskeleton</location>
    </subcellularLocation>
</comment>
<sequence>MAGITTMEAVKRKIQVLQQQADDAEERAECLQREVEGERRARNRLRLRWPPSTVGSSWLKELDRAQERLATALQKLEEAEKAADESERGMKVIENRALKDEEKMERQEIQLKEAKHIAEEAGRKYEEVACKLVISEGDLERTEERAELAESRCREMDDAAEEKYSQKEDKYEEEITILTDKLKEAETRAEFAERSVAKLEKTIDDLEDKPKCTKEEHLCTQRMLDQTLLDLNEM</sequence>
<dbReference type="Gene3D" id="1.20.5.170">
    <property type="match status" value="1"/>
</dbReference>
<evidence type="ECO:0008006" key="12">
    <source>
        <dbReference type="Google" id="ProtNLM"/>
    </source>
</evidence>
<dbReference type="InterPro" id="IPR014751">
    <property type="entry name" value="XRCC4-like_C"/>
</dbReference>
<dbReference type="FunFam" id="1.20.5.170:FF:000001">
    <property type="entry name" value="Tropomyosin alpha-1 chain isoform 1"/>
    <property type="match status" value="1"/>
</dbReference>
<evidence type="ECO:0000313" key="11">
    <source>
        <dbReference type="Proteomes" id="UP000233160"/>
    </source>
</evidence>
<dbReference type="Proteomes" id="UP000233160">
    <property type="component" value="Unassembled WGS sequence"/>
</dbReference>
<evidence type="ECO:0000256" key="2">
    <source>
        <dbReference type="ARBA" id="ARBA00009036"/>
    </source>
</evidence>
<dbReference type="AlphaFoldDB" id="A0A2K6EM51"/>
<reference evidence="10" key="1">
    <citation type="submission" date="2025-08" db="UniProtKB">
        <authorList>
            <consortium name="Ensembl"/>
        </authorList>
    </citation>
    <scope>IDENTIFICATION</scope>
</reference>
<dbReference type="OMA" id="ESHCQEM"/>
<dbReference type="STRING" id="379532.ENSPCOP00000002805"/>
<accession>A0A2K6EM51</accession>
<dbReference type="PANTHER" id="PTHR19269">
    <property type="entry name" value="TROPOMYOSIN"/>
    <property type="match status" value="1"/>
</dbReference>